<keyword evidence="4" id="KW-1134">Transmembrane beta strand</keyword>
<sequence>MIKYISIIFIGFISFNTLAQEVSLNKAIGIGMENNFSIRTAKNIEKEAVINSDYAFSGFLPVIDLTGARNFDVENVNQEFRTGDTNQLDGARSNSMNFRGDLTWTLFDGTKMFLDYKTLQIEQNRTRFETQAVLENTLGSIIQSYFQLVFEQYQYKVLQSAVKLSEERLEIAQANYEVGKFSKTELLAAQVDLNTDKSNLLNQEEIMQQARVSLNLLLGQDPNQEFHATDSMSVNNELQLNTLLDDLAERNKELLALMQQEDILKIQHKSVNTELLPQIDFNMGYGYTNFNSQAGFLLQNQAVGLSYGLSLSWRIFDQLDRRRRNQTTQIAIENNVIAMEELENQLKGDLSSAYVRYKNKLDLIKLENENLDVAKENAEIAIERYKVGRSNSIELREFQLNSIEAESRLLNAIYLAKQAEISLLAISGNLLTQKTVN</sequence>
<dbReference type="GO" id="GO:0015288">
    <property type="term" value="F:porin activity"/>
    <property type="evidence" value="ECO:0007669"/>
    <property type="project" value="TreeGrafter"/>
</dbReference>
<dbReference type="EMBL" id="CP129971">
    <property type="protein sequence ID" value="WMN11981.1"/>
    <property type="molecule type" value="Genomic_DNA"/>
</dbReference>
<dbReference type="GO" id="GO:1990281">
    <property type="term" value="C:efflux pump complex"/>
    <property type="evidence" value="ECO:0007669"/>
    <property type="project" value="TreeGrafter"/>
</dbReference>
<dbReference type="Proteomes" id="UP001230496">
    <property type="component" value="Chromosome"/>
</dbReference>
<evidence type="ECO:0000256" key="5">
    <source>
        <dbReference type="ARBA" id="ARBA00022692"/>
    </source>
</evidence>
<comment type="similarity">
    <text evidence="2">Belongs to the outer membrane factor (OMF) (TC 1.B.17) family.</text>
</comment>
<dbReference type="GO" id="GO:0009279">
    <property type="term" value="C:cell outer membrane"/>
    <property type="evidence" value="ECO:0007669"/>
    <property type="project" value="UniProtKB-SubCell"/>
</dbReference>
<evidence type="ECO:0000313" key="9">
    <source>
        <dbReference type="Proteomes" id="UP001230496"/>
    </source>
</evidence>
<dbReference type="Pfam" id="PF02321">
    <property type="entry name" value="OEP"/>
    <property type="match status" value="2"/>
</dbReference>
<dbReference type="InterPro" id="IPR051906">
    <property type="entry name" value="TolC-like"/>
</dbReference>
<proteinExistence type="inferred from homology"/>
<dbReference type="Gene3D" id="1.20.1600.10">
    <property type="entry name" value="Outer membrane efflux proteins (OEP)"/>
    <property type="match status" value="1"/>
</dbReference>
<organism evidence="8 9">
    <name type="scientific">Marivirga salinarum</name>
    <dbReference type="NCBI Taxonomy" id="3059078"/>
    <lineage>
        <taxon>Bacteria</taxon>
        <taxon>Pseudomonadati</taxon>
        <taxon>Bacteroidota</taxon>
        <taxon>Cytophagia</taxon>
        <taxon>Cytophagales</taxon>
        <taxon>Marivirgaceae</taxon>
        <taxon>Marivirga</taxon>
    </lineage>
</organism>
<dbReference type="RefSeq" id="WP_308349755.1">
    <property type="nucleotide sequence ID" value="NZ_CP129971.1"/>
</dbReference>
<gene>
    <name evidence="8" type="ORF">QYS49_31980</name>
</gene>
<dbReference type="KEGG" id="msaa:QYS49_31980"/>
<keyword evidence="3" id="KW-0813">Transport</keyword>
<comment type="subcellular location">
    <subcellularLocation>
        <location evidence="1">Cell outer membrane</location>
    </subcellularLocation>
</comment>
<evidence type="ECO:0000256" key="4">
    <source>
        <dbReference type="ARBA" id="ARBA00022452"/>
    </source>
</evidence>
<evidence type="ECO:0000256" key="1">
    <source>
        <dbReference type="ARBA" id="ARBA00004442"/>
    </source>
</evidence>
<dbReference type="AlphaFoldDB" id="A0AA51NDX6"/>
<reference evidence="8 9" key="1">
    <citation type="submission" date="2023-08" db="EMBL/GenBank/DDBJ databases">
        <title>Comparative genomics and taxonomic characterization of three novel marine species of genus Marivirga.</title>
        <authorList>
            <person name="Muhammad N."/>
            <person name="Kim S.-G."/>
        </authorList>
    </citation>
    <scope>NUCLEOTIDE SEQUENCE [LARGE SCALE GENOMIC DNA]</scope>
    <source>
        <strain evidence="8 9">BDSF4-3</strain>
    </source>
</reference>
<dbReference type="PANTHER" id="PTHR30026:SF20">
    <property type="entry name" value="OUTER MEMBRANE PROTEIN TOLC"/>
    <property type="match status" value="1"/>
</dbReference>
<evidence type="ECO:0000256" key="7">
    <source>
        <dbReference type="ARBA" id="ARBA00023237"/>
    </source>
</evidence>
<evidence type="ECO:0000313" key="8">
    <source>
        <dbReference type="EMBL" id="WMN11981.1"/>
    </source>
</evidence>
<keyword evidence="6" id="KW-0472">Membrane</keyword>
<dbReference type="InterPro" id="IPR003423">
    <property type="entry name" value="OMP_efflux"/>
</dbReference>
<name>A0AA51NDX6_9BACT</name>
<keyword evidence="5" id="KW-0812">Transmembrane</keyword>
<evidence type="ECO:0000256" key="2">
    <source>
        <dbReference type="ARBA" id="ARBA00007613"/>
    </source>
</evidence>
<protein>
    <submittedName>
        <fullName evidence="8">TolC family protein</fullName>
    </submittedName>
</protein>
<accession>A0AA51NDX6</accession>
<keyword evidence="9" id="KW-1185">Reference proteome</keyword>
<keyword evidence="7" id="KW-0998">Cell outer membrane</keyword>
<dbReference type="SUPFAM" id="SSF56954">
    <property type="entry name" value="Outer membrane efflux proteins (OEP)"/>
    <property type="match status" value="1"/>
</dbReference>
<dbReference type="GO" id="GO:0015562">
    <property type="term" value="F:efflux transmembrane transporter activity"/>
    <property type="evidence" value="ECO:0007669"/>
    <property type="project" value="InterPro"/>
</dbReference>
<evidence type="ECO:0000256" key="3">
    <source>
        <dbReference type="ARBA" id="ARBA00022448"/>
    </source>
</evidence>
<dbReference type="PANTHER" id="PTHR30026">
    <property type="entry name" value="OUTER MEMBRANE PROTEIN TOLC"/>
    <property type="match status" value="1"/>
</dbReference>
<evidence type="ECO:0000256" key="6">
    <source>
        <dbReference type="ARBA" id="ARBA00023136"/>
    </source>
</evidence>